<dbReference type="Proteomes" id="UP000007129">
    <property type="component" value="Unassembled WGS sequence"/>
</dbReference>
<feature type="compositionally biased region" description="Basic residues" evidence="1">
    <location>
        <begin position="247"/>
        <end position="258"/>
    </location>
</feature>
<organism evidence="2 3">
    <name type="scientific">Macrophomina phaseolina (strain MS6)</name>
    <name type="common">Charcoal rot fungus</name>
    <dbReference type="NCBI Taxonomy" id="1126212"/>
    <lineage>
        <taxon>Eukaryota</taxon>
        <taxon>Fungi</taxon>
        <taxon>Dikarya</taxon>
        <taxon>Ascomycota</taxon>
        <taxon>Pezizomycotina</taxon>
        <taxon>Dothideomycetes</taxon>
        <taxon>Dothideomycetes incertae sedis</taxon>
        <taxon>Botryosphaeriales</taxon>
        <taxon>Botryosphaeriaceae</taxon>
        <taxon>Macrophomina</taxon>
    </lineage>
</organism>
<gene>
    <name evidence="2" type="ORF">MPH_10510</name>
</gene>
<feature type="compositionally biased region" description="Basic and acidic residues" evidence="1">
    <location>
        <begin position="38"/>
        <end position="50"/>
    </location>
</feature>
<dbReference type="VEuPathDB" id="FungiDB:MPH_10510"/>
<feature type="compositionally biased region" description="Polar residues" evidence="1">
    <location>
        <begin position="75"/>
        <end position="88"/>
    </location>
</feature>
<feature type="compositionally biased region" description="Basic and acidic residues" evidence="1">
    <location>
        <begin position="89"/>
        <end position="98"/>
    </location>
</feature>
<feature type="compositionally biased region" description="Basic and acidic residues" evidence="1">
    <location>
        <begin position="148"/>
        <end position="172"/>
    </location>
</feature>
<dbReference type="EMBL" id="AHHD01000451">
    <property type="protein sequence ID" value="EKG12393.1"/>
    <property type="molecule type" value="Genomic_DNA"/>
</dbReference>
<dbReference type="STRING" id="1126212.K2RCX1"/>
<feature type="region of interest" description="Disordered" evidence="1">
    <location>
        <begin position="1"/>
        <end position="124"/>
    </location>
</feature>
<comment type="caution">
    <text evidence="2">The sequence shown here is derived from an EMBL/GenBank/DDBJ whole genome shotgun (WGS) entry which is preliminary data.</text>
</comment>
<feature type="region of interest" description="Disordered" evidence="1">
    <location>
        <begin position="190"/>
        <end position="301"/>
    </location>
</feature>
<name>K2RCX1_MACPH</name>
<protein>
    <submittedName>
        <fullName evidence="2">Uncharacterized protein</fullName>
    </submittedName>
</protein>
<evidence type="ECO:0000313" key="3">
    <source>
        <dbReference type="Proteomes" id="UP000007129"/>
    </source>
</evidence>
<feature type="region of interest" description="Disordered" evidence="1">
    <location>
        <begin position="147"/>
        <end position="173"/>
    </location>
</feature>
<sequence length="509" mass="58835">MLARTRDGKRAVQALKKDEDIDAEGGNDGGETAIVEEEEKKPLGEGKNVDEGPAVQSPEAEPMVQGEQSSEKAPVSNSQLMPQSTLQSVEKKKRDATAKETYPQSAFIEGTDAPHEDSQGHNKAAVEINIPLTASLIRRMSAEDIFADDTHRNKKYGDLVKEPKTDSTKETLNEQEELDKFLAGLDAVITSGKPGKVQIERETDNSALEGQKKQKSTEEEETKQEERGRTEKEEETEDEKKNVKENRKPKRKKVHKRDPKKDYPDGKGPTLMTDIVPTPRDVRRAQKSTKPPPWEYMPEGPERIKAIRQWKRDQEWDQRMERLEALNKRAAEAEASPKFSRHWLRAQGGGHIMMRKLELAARIGKHNSKRDVLKWDPPGMSEDEEVSDDELRKSWIKFIRSQPSPEDPEPGVLDKHRKKHIEKDVKAGLKRAMGRADYNEWALLNFIWGKRERRWKREAGLKLEEKTNWMTGLVPQKIWIPWHRRLRRWQKRRPTLRKWEPPEDVHERT</sequence>
<dbReference type="InParanoid" id="K2RCX1"/>
<reference evidence="2 3" key="1">
    <citation type="journal article" date="2012" name="BMC Genomics">
        <title>Tools to kill: Genome of one of the most destructive plant pathogenic fungi Macrophomina phaseolina.</title>
        <authorList>
            <person name="Islam M.S."/>
            <person name="Haque M.S."/>
            <person name="Islam M.M."/>
            <person name="Emdad E.M."/>
            <person name="Halim A."/>
            <person name="Hossen Q.M.M."/>
            <person name="Hossain M.Z."/>
            <person name="Ahmed B."/>
            <person name="Rahim S."/>
            <person name="Rahman M.S."/>
            <person name="Alam M.M."/>
            <person name="Hou S."/>
            <person name="Wan X."/>
            <person name="Saito J.A."/>
            <person name="Alam M."/>
        </authorList>
    </citation>
    <scope>NUCLEOTIDE SEQUENCE [LARGE SCALE GENOMIC DNA]</scope>
    <source>
        <strain evidence="2 3">MS6</strain>
    </source>
</reference>
<dbReference type="HOGENOM" id="CLU_535351_0_0_1"/>
<feature type="compositionally biased region" description="Basic and acidic residues" evidence="1">
    <location>
        <begin position="198"/>
        <end position="217"/>
    </location>
</feature>
<accession>K2RCX1</accession>
<feature type="compositionally biased region" description="Basic and acidic residues" evidence="1">
    <location>
        <begin position="224"/>
        <end position="246"/>
    </location>
</feature>
<evidence type="ECO:0000256" key="1">
    <source>
        <dbReference type="SAM" id="MobiDB-lite"/>
    </source>
</evidence>
<dbReference type="OrthoDB" id="429626at2759"/>
<proteinExistence type="predicted"/>
<dbReference type="AlphaFoldDB" id="K2RCX1"/>
<feature type="compositionally biased region" description="Basic and acidic residues" evidence="1">
    <location>
        <begin position="1"/>
        <end position="19"/>
    </location>
</feature>
<evidence type="ECO:0000313" key="2">
    <source>
        <dbReference type="EMBL" id="EKG12393.1"/>
    </source>
</evidence>